<accession>M2A836</accession>
<evidence type="ECO:0000256" key="1">
    <source>
        <dbReference type="SAM" id="MobiDB-lite"/>
    </source>
</evidence>
<organism evidence="2 3">
    <name type="scientific">Rhodopirellula europaea 6C</name>
    <dbReference type="NCBI Taxonomy" id="1263867"/>
    <lineage>
        <taxon>Bacteria</taxon>
        <taxon>Pseudomonadati</taxon>
        <taxon>Planctomycetota</taxon>
        <taxon>Planctomycetia</taxon>
        <taxon>Pirellulales</taxon>
        <taxon>Pirellulaceae</taxon>
        <taxon>Rhodopirellula</taxon>
    </lineage>
</organism>
<feature type="region of interest" description="Disordered" evidence="1">
    <location>
        <begin position="1"/>
        <end position="26"/>
    </location>
</feature>
<sequence length="75" mass="8197">MTPIPISLVPNKENKMKKPSKSGNVERPCPSSIWFAYHKQATTVEINPVASGTHSRVILGDVSRRPAVRLVEASS</sequence>
<reference evidence="2" key="2">
    <citation type="journal article" date="2013" name="Mar. Genomics">
        <title>Expression of sulfatases in Rhodopirellula baltica and the diversity of sulfatases in the genus Rhodopirellula.</title>
        <authorList>
            <person name="Wegner C.E."/>
            <person name="Richter-Heitmann T."/>
            <person name="Klindworth A."/>
            <person name="Klockow C."/>
            <person name="Richter M."/>
            <person name="Achstetter T."/>
            <person name="Glockner F.O."/>
            <person name="Harder J."/>
        </authorList>
    </citation>
    <scope>NUCLEOTIDE SEQUENCE [LARGE SCALE GENOMIC DNA]</scope>
    <source>
        <strain evidence="2">6C</strain>
    </source>
</reference>
<protein>
    <submittedName>
        <fullName evidence="2">Uncharacterized protein</fullName>
    </submittedName>
</protein>
<proteinExistence type="predicted"/>
<dbReference type="EMBL" id="ANMO01000085">
    <property type="protein sequence ID" value="EMB17811.1"/>
    <property type="molecule type" value="Genomic_DNA"/>
</dbReference>
<dbReference type="AlphaFoldDB" id="M2A836"/>
<evidence type="ECO:0000313" key="3">
    <source>
        <dbReference type="Proteomes" id="UP000011529"/>
    </source>
</evidence>
<dbReference type="Proteomes" id="UP000011529">
    <property type="component" value="Unassembled WGS sequence"/>
</dbReference>
<reference evidence="2" key="1">
    <citation type="submission" date="2012-11" db="EMBL/GenBank/DDBJ databases">
        <title>Permanent draft genomes of Rhodopirellula europaea strain SH398 and 6C.</title>
        <authorList>
            <person name="Richter M."/>
            <person name="Richter-Heitmann T."/>
            <person name="Frank C."/>
            <person name="Harder J."/>
            <person name="Glockner F.O."/>
        </authorList>
    </citation>
    <scope>NUCLEOTIDE SEQUENCE</scope>
    <source>
        <strain evidence="2">6C</strain>
    </source>
</reference>
<comment type="caution">
    <text evidence="2">The sequence shown here is derived from an EMBL/GenBank/DDBJ whole genome shotgun (WGS) entry which is preliminary data.</text>
</comment>
<gene>
    <name evidence="2" type="ORF">RE6C_01442</name>
</gene>
<name>M2A836_9BACT</name>
<evidence type="ECO:0000313" key="2">
    <source>
        <dbReference type="EMBL" id="EMB17811.1"/>
    </source>
</evidence>
<keyword evidence="3" id="KW-1185">Reference proteome</keyword>